<evidence type="ECO:0000313" key="2">
    <source>
        <dbReference type="EMBL" id="SCL21731.1"/>
    </source>
</evidence>
<gene>
    <name evidence="1" type="ORF">GA0074694_3055</name>
    <name evidence="2" type="ORF">GA0074694_3127</name>
</gene>
<keyword evidence="3" id="KW-1185">Reference proteome</keyword>
<proteinExistence type="predicted"/>
<protein>
    <recommendedName>
        <fullName evidence="4">Minor tail protein</fullName>
    </recommendedName>
</protein>
<dbReference type="EMBL" id="FMHU01000002">
    <property type="protein sequence ID" value="SCL21731.1"/>
    <property type="molecule type" value="Genomic_DNA"/>
</dbReference>
<organism evidence="2 3">
    <name type="scientific">Micromonospora inyonensis</name>
    <dbReference type="NCBI Taxonomy" id="47866"/>
    <lineage>
        <taxon>Bacteria</taxon>
        <taxon>Bacillati</taxon>
        <taxon>Actinomycetota</taxon>
        <taxon>Actinomycetes</taxon>
        <taxon>Micromonosporales</taxon>
        <taxon>Micromonosporaceae</taxon>
        <taxon>Micromonospora</taxon>
    </lineage>
</organism>
<accession>A0A1C6RXH7</accession>
<dbReference type="Proteomes" id="UP000198906">
    <property type="component" value="Unassembled WGS sequence"/>
</dbReference>
<evidence type="ECO:0000313" key="3">
    <source>
        <dbReference type="Proteomes" id="UP000198906"/>
    </source>
</evidence>
<dbReference type="EMBL" id="FMHU01000002">
    <property type="protein sequence ID" value="SCL21505.1"/>
    <property type="molecule type" value="Genomic_DNA"/>
</dbReference>
<dbReference type="RefSeq" id="WP_091459215.1">
    <property type="nucleotide sequence ID" value="NZ_FMHU01000002.1"/>
</dbReference>
<reference evidence="3" key="1">
    <citation type="submission" date="2016-06" db="EMBL/GenBank/DDBJ databases">
        <authorList>
            <person name="Varghese N."/>
        </authorList>
    </citation>
    <scope>NUCLEOTIDE SEQUENCE [LARGE SCALE GENOMIC DNA]</scope>
    <source>
        <strain evidence="3">DSM 46123</strain>
    </source>
</reference>
<evidence type="ECO:0000313" key="1">
    <source>
        <dbReference type="EMBL" id="SCL21505.1"/>
    </source>
</evidence>
<dbReference type="STRING" id="47866.GA0074694_3055"/>
<dbReference type="AlphaFoldDB" id="A0A1C6RXH7"/>
<sequence length="230" mass="23458">MSYPSDDLVPLLVPQPTAGVQLRQGIVRAWDPTTAQSTVEVDGVNVTDLPVLNTTEVLVLAPGDTVAILTTGQAASSWAILGRLTIPGSPAAASALDAIRTTSETVAAYETTSSSTWGDLATPGPVVSDVLIGPSGRCLVLITSTITMLVAAGGGEMAYEISGATTVPTGDTPPSLAYYGPAGSGPTATRLVLHEGLNPGLHTFTARYVSEMDPGGEARFGGRNLTVIPL</sequence>
<evidence type="ECO:0008006" key="4">
    <source>
        <dbReference type="Google" id="ProtNLM"/>
    </source>
</evidence>
<reference evidence="2" key="2">
    <citation type="submission" date="2016-06" db="EMBL/GenBank/DDBJ databases">
        <authorList>
            <person name="Kjaerup R.B."/>
            <person name="Dalgaard T.S."/>
            <person name="Juul-Madsen H.R."/>
        </authorList>
    </citation>
    <scope>NUCLEOTIDE SEQUENCE [LARGE SCALE GENOMIC DNA]</scope>
    <source>
        <strain evidence="2">DSM 46123</strain>
    </source>
</reference>
<name>A0A1C6RXH7_9ACTN</name>